<feature type="compositionally biased region" description="Low complexity" evidence="1">
    <location>
        <begin position="75"/>
        <end position="86"/>
    </location>
</feature>
<evidence type="ECO:0000256" key="1">
    <source>
        <dbReference type="SAM" id="MobiDB-lite"/>
    </source>
</evidence>
<reference evidence="2 3" key="1">
    <citation type="submission" date="2023-11" db="EMBL/GenBank/DDBJ databases">
        <title>Dfirmibasis_genome.</title>
        <authorList>
            <person name="Edelbroek B."/>
            <person name="Kjellin J."/>
            <person name="Jerlstrom-Hultqvist J."/>
            <person name="Soderbom F."/>
        </authorList>
    </citation>
    <scope>NUCLEOTIDE SEQUENCE [LARGE SCALE GENOMIC DNA]</scope>
    <source>
        <strain evidence="2 3">TNS-C-14</strain>
    </source>
</reference>
<name>A0AAN7TX57_9MYCE</name>
<sequence length="100" mass="11453">MRFKSHESNKYLQESWDKANHDNKKTVVHIDEKTLQPNLTSGKVSILKELKPQYDELKQEQIKSSKQDQSKDTKPSTPSPTTTTATLGFVPNTAKPWQKI</sequence>
<dbReference type="EMBL" id="JAVFKY010000002">
    <property type="protein sequence ID" value="KAK5581529.1"/>
    <property type="molecule type" value="Genomic_DNA"/>
</dbReference>
<evidence type="ECO:0000313" key="3">
    <source>
        <dbReference type="Proteomes" id="UP001344447"/>
    </source>
</evidence>
<feature type="region of interest" description="Disordered" evidence="1">
    <location>
        <begin position="1"/>
        <end position="23"/>
    </location>
</feature>
<organism evidence="2 3">
    <name type="scientific">Dictyostelium firmibasis</name>
    <dbReference type="NCBI Taxonomy" id="79012"/>
    <lineage>
        <taxon>Eukaryota</taxon>
        <taxon>Amoebozoa</taxon>
        <taxon>Evosea</taxon>
        <taxon>Eumycetozoa</taxon>
        <taxon>Dictyostelia</taxon>
        <taxon>Dictyosteliales</taxon>
        <taxon>Dictyosteliaceae</taxon>
        <taxon>Dictyostelium</taxon>
    </lineage>
</organism>
<feature type="compositionally biased region" description="Basic and acidic residues" evidence="1">
    <location>
        <begin position="57"/>
        <end position="74"/>
    </location>
</feature>
<gene>
    <name evidence="2" type="ORF">RB653_001564</name>
</gene>
<proteinExistence type="predicted"/>
<evidence type="ECO:0000313" key="2">
    <source>
        <dbReference type="EMBL" id="KAK5581529.1"/>
    </source>
</evidence>
<comment type="caution">
    <text evidence="2">The sequence shown here is derived from an EMBL/GenBank/DDBJ whole genome shotgun (WGS) entry which is preliminary data.</text>
</comment>
<feature type="region of interest" description="Disordered" evidence="1">
    <location>
        <begin position="57"/>
        <end position="100"/>
    </location>
</feature>
<dbReference type="AlphaFoldDB" id="A0AAN7TX57"/>
<accession>A0AAN7TX57</accession>
<protein>
    <submittedName>
        <fullName evidence="2">Uncharacterized protein</fullName>
    </submittedName>
</protein>
<dbReference type="Proteomes" id="UP001344447">
    <property type="component" value="Unassembled WGS sequence"/>
</dbReference>
<keyword evidence="3" id="KW-1185">Reference proteome</keyword>